<keyword evidence="1" id="KW-0808">Transferase</keyword>
<evidence type="ECO:0000256" key="1">
    <source>
        <dbReference type="ARBA" id="ARBA00022527"/>
    </source>
</evidence>
<gene>
    <name evidence="3" type="ORF">Daura_20240</name>
</gene>
<keyword evidence="1" id="KW-0723">Serine/threonine-protein kinase</keyword>
<organism evidence="3 4">
    <name type="scientific">Dactylosporangium aurantiacum</name>
    <dbReference type="NCBI Taxonomy" id="35754"/>
    <lineage>
        <taxon>Bacteria</taxon>
        <taxon>Bacillati</taxon>
        <taxon>Actinomycetota</taxon>
        <taxon>Actinomycetes</taxon>
        <taxon>Micromonosporales</taxon>
        <taxon>Micromonosporaceae</taxon>
        <taxon>Dactylosporangium</taxon>
    </lineage>
</organism>
<dbReference type="GO" id="GO:0004674">
    <property type="term" value="F:protein serine/threonine kinase activity"/>
    <property type="evidence" value="ECO:0007669"/>
    <property type="project" value="UniProtKB-KW"/>
</dbReference>
<dbReference type="Proteomes" id="UP001058003">
    <property type="component" value="Chromosome"/>
</dbReference>
<dbReference type="InterPro" id="IPR050267">
    <property type="entry name" value="Anti-sigma-factor_SerPK"/>
</dbReference>
<dbReference type="RefSeq" id="WP_033361712.1">
    <property type="nucleotide sequence ID" value="NZ_CP073767.1"/>
</dbReference>
<dbReference type="InterPro" id="IPR003594">
    <property type="entry name" value="HATPase_dom"/>
</dbReference>
<keyword evidence="3" id="KW-0067">ATP-binding</keyword>
<dbReference type="EMBL" id="CP073767">
    <property type="protein sequence ID" value="UWZ58295.1"/>
    <property type="molecule type" value="Genomic_DNA"/>
</dbReference>
<dbReference type="PANTHER" id="PTHR35526">
    <property type="entry name" value="ANTI-SIGMA-F FACTOR RSBW-RELATED"/>
    <property type="match status" value="1"/>
</dbReference>
<dbReference type="PANTHER" id="PTHR35526:SF3">
    <property type="entry name" value="ANTI-SIGMA-F FACTOR RSBW"/>
    <property type="match status" value="1"/>
</dbReference>
<keyword evidence="1" id="KW-0418">Kinase</keyword>
<evidence type="ECO:0000259" key="2">
    <source>
        <dbReference type="Pfam" id="PF13581"/>
    </source>
</evidence>
<keyword evidence="3" id="KW-0547">Nucleotide-binding</keyword>
<evidence type="ECO:0000313" key="4">
    <source>
        <dbReference type="Proteomes" id="UP001058003"/>
    </source>
</evidence>
<evidence type="ECO:0000313" key="3">
    <source>
        <dbReference type="EMBL" id="UWZ58295.1"/>
    </source>
</evidence>
<dbReference type="Gene3D" id="3.30.565.10">
    <property type="entry name" value="Histidine kinase-like ATPase, C-terminal domain"/>
    <property type="match status" value="1"/>
</dbReference>
<dbReference type="GO" id="GO:0005524">
    <property type="term" value="F:ATP binding"/>
    <property type="evidence" value="ECO:0007669"/>
    <property type="project" value="UniProtKB-KW"/>
</dbReference>
<name>A0A9Q9IQU4_9ACTN</name>
<dbReference type="InterPro" id="IPR036890">
    <property type="entry name" value="HATPase_C_sf"/>
</dbReference>
<feature type="domain" description="Histidine kinase/HSP90-like ATPase" evidence="2">
    <location>
        <begin position="18"/>
        <end position="121"/>
    </location>
</feature>
<dbReference type="AlphaFoldDB" id="A0A9Q9IQU4"/>
<protein>
    <submittedName>
        <fullName evidence="3">ATP-binding protein</fullName>
    </submittedName>
</protein>
<accession>A0A9Q9IQU4</accession>
<dbReference type="KEGG" id="daur:Daura_20240"/>
<reference evidence="3" key="1">
    <citation type="submission" date="2021-04" db="EMBL/GenBank/DDBJ databases">
        <title>Dactylosporangium aurantiacum NRRL B-8018 full assembly.</title>
        <authorList>
            <person name="Hartkoorn R.C."/>
            <person name="Beaudoing E."/>
            <person name="Hot D."/>
        </authorList>
    </citation>
    <scope>NUCLEOTIDE SEQUENCE</scope>
    <source>
        <strain evidence="3">NRRL B-8018</strain>
    </source>
</reference>
<dbReference type="Pfam" id="PF13581">
    <property type="entry name" value="HATPase_c_2"/>
    <property type="match status" value="1"/>
</dbReference>
<keyword evidence="4" id="KW-1185">Reference proteome</keyword>
<dbReference type="CDD" id="cd16936">
    <property type="entry name" value="HATPase_RsbW-like"/>
    <property type="match status" value="1"/>
</dbReference>
<proteinExistence type="predicted"/>
<dbReference type="SUPFAM" id="SSF55874">
    <property type="entry name" value="ATPase domain of HSP90 chaperone/DNA topoisomerase II/histidine kinase"/>
    <property type="match status" value="1"/>
</dbReference>
<sequence>MSELTAHVDLPLNETAPAVARRSLQTTLFAWGFSDQDWLNAAILVVSELVANAVRHGGGCLALELRAHEAQVTICAADGSAVVPRRRDDPDGDSGRGLAIIEALSQRWGVENHQGGKRVWVLLQPHPAA</sequence>
<dbReference type="OrthoDB" id="3527613at2"/>